<dbReference type="EMBL" id="JASJQH010006675">
    <property type="protein sequence ID" value="KAK9730966.1"/>
    <property type="molecule type" value="Genomic_DNA"/>
</dbReference>
<comment type="caution">
    <text evidence="1">The sequence shown here is derived from an EMBL/GenBank/DDBJ whole genome shotgun (WGS) entry which is preliminary data.</text>
</comment>
<sequence length="77" mass="8397">MNTNTTTEYVEQSLKVTFEYEDLNMPYNYCTPVALGLRDEVHDVDQELLLLHEVVQAPPALPDGTAVGESVTSLGGG</sequence>
<name>A0ABR2WC19_9FUNG</name>
<reference evidence="1 2" key="1">
    <citation type="submission" date="2023-04" db="EMBL/GenBank/DDBJ databases">
        <title>Genome of Basidiobolus ranarum AG-B5.</title>
        <authorList>
            <person name="Stajich J.E."/>
            <person name="Carter-House D."/>
            <person name="Gryganskyi A."/>
        </authorList>
    </citation>
    <scope>NUCLEOTIDE SEQUENCE [LARGE SCALE GENOMIC DNA]</scope>
    <source>
        <strain evidence="1 2">AG-B5</strain>
    </source>
</reference>
<evidence type="ECO:0000313" key="2">
    <source>
        <dbReference type="Proteomes" id="UP001479436"/>
    </source>
</evidence>
<dbReference type="Proteomes" id="UP001479436">
    <property type="component" value="Unassembled WGS sequence"/>
</dbReference>
<keyword evidence="2" id="KW-1185">Reference proteome</keyword>
<proteinExistence type="predicted"/>
<protein>
    <submittedName>
        <fullName evidence="1">Uncharacterized protein</fullName>
    </submittedName>
</protein>
<organism evidence="1 2">
    <name type="scientific">Basidiobolus ranarum</name>
    <dbReference type="NCBI Taxonomy" id="34480"/>
    <lineage>
        <taxon>Eukaryota</taxon>
        <taxon>Fungi</taxon>
        <taxon>Fungi incertae sedis</taxon>
        <taxon>Zoopagomycota</taxon>
        <taxon>Entomophthoromycotina</taxon>
        <taxon>Basidiobolomycetes</taxon>
        <taxon>Basidiobolales</taxon>
        <taxon>Basidiobolaceae</taxon>
        <taxon>Basidiobolus</taxon>
    </lineage>
</organism>
<gene>
    <name evidence="1" type="ORF">K7432_018589</name>
</gene>
<evidence type="ECO:0000313" key="1">
    <source>
        <dbReference type="EMBL" id="KAK9730966.1"/>
    </source>
</evidence>
<accession>A0ABR2WC19</accession>
<feature type="non-terminal residue" evidence="1">
    <location>
        <position position="77"/>
    </location>
</feature>